<reference evidence="2 3" key="1">
    <citation type="submission" date="2019-11" db="EMBL/GenBank/DDBJ databases">
        <title>Comparative genomics of hydrocarbon-degrading Desulfosarcina strains.</title>
        <authorList>
            <person name="Watanabe M."/>
            <person name="Kojima H."/>
            <person name="Fukui M."/>
        </authorList>
    </citation>
    <scope>NUCLEOTIDE SEQUENCE [LARGE SCALE GENOMIC DNA]</scope>
    <source>
        <strain evidence="2 3">28bB2T</strain>
    </source>
</reference>
<evidence type="ECO:0000313" key="2">
    <source>
        <dbReference type="EMBL" id="BBO85107.1"/>
    </source>
</evidence>
<organism evidence="2 3">
    <name type="scientific">Desulfosarcina ovata subsp. sediminis</name>
    <dbReference type="NCBI Taxonomy" id="885957"/>
    <lineage>
        <taxon>Bacteria</taxon>
        <taxon>Pseudomonadati</taxon>
        <taxon>Thermodesulfobacteriota</taxon>
        <taxon>Desulfobacteria</taxon>
        <taxon>Desulfobacterales</taxon>
        <taxon>Desulfosarcinaceae</taxon>
        <taxon>Desulfosarcina</taxon>
    </lineage>
</organism>
<dbReference type="KEGG" id="dov:DSCO28_56730"/>
<dbReference type="EMBL" id="AP021876">
    <property type="protein sequence ID" value="BBO85107.1"/>
    <property type="molecule type" value="Genomic_DNA"/>
</dbReference>
<dbReference type="Proteomes" id="UP000425960">
    <property type="component" value="Chromosome"/>
</dbReference>
<accession>A0A5K7ZXV3</accession>
<name>A0A5K7ZXV3_9BACT</name>
<dbReference type="RefSeq" id="WP_155324823.1">
    <property type="nucleotide sequence ID" value="NZ_AP021876.1"/>
</dbReference>
<sequence length="96" mass="10337">MTRAAKKMVMVWVAMAMILGVPFSAMAAESVTITGEVNDSYQIVDASGQVYEIADTTPGNDLVENHIGEKAKVTGTLEQDQDSKIITVTAFQIITE</sequence>
<evidence type="ECO:0008006" key="4">
    <source>
        <dbReference type="Google" id="ProtNLM"/>
    </source>
</evidence>
<feature type="signal peptide" evidence="1">
    <location>
        <begin position="1"/>
        <end position="27"/>
    </location>
</feature>
<gene>
    <name evidence="2" type="ORF">DSCO28_56730</name>
</gene>
<evidence type="ECO:0000256" key="1">
    <source>
        <dbReference type="SAM" id="SignalP"/>
    </source>
</evidence>
<dbReference type="AlphaFoldDB" id="A0A5K7ZXV3"/>
<keyword evidence="1" id="KW-0732">Signal</keyword>
<protein>
    <recommendedName>
        <fullName evidence="4">Bacterial OB-fold domain-containing protein</fullName>
    </recommendedName>
</protein>
<evidence type="ECO:0000313" key="3">
    <source>
        <dbReference type="Proteomes" id="UP000425960"/>
    </source>
</evidence>
<feature type="chain" id="PRO_5024273276" description="Bacterial OB-fold domain-containing protein" evidence="1">
    <location>
        <begin position="28"/>
        <end position="96"/>
    </location>
</feature>
<proteinExistence type="predicted"/>